<keyword evidence="2 3" id="KW-0040">ANK repeat</keyword>
<feature type="repeat" description="ANK" evidence="3">
    <location>
        <begin position="200"/>
        <end position="232"/>
    </location>
</feature>
<feature type="repeat" description="ANK" evidence="3">
    <location>
        <begin position="90"/>
        <end position="122"/>
    </location>
</feature>
<feature type="repeat" description="ANK" evidence="3">
    <location>
        <begin position="1"/>
        <end position="32"/>
    </location>
</feature>
<evidence type="ECO:0000256" key="2">
    <source>
        <dbReference type="ARBA" id="ARBA00023043"/>
    </source>
</evidence>
<protein>
    <submittedName>
        <fullName evidence="4">Uncharacterized protein</fullName>
    </submittedName>
</protein>
<evidence type="ECO:0000256" key="1">
    <source>
        <dbReference type="ARBA" id="ARBA00022737"/>
    </source>
</evidence>
<dbReference type="InterPro" id="IPR036770">
    <property type="entry name" value="Ankyrin_rpt-contain_sf"/>
</dbReference>
<accession>A0A668A0X6</accession>
<gene>
    <name evidence="4" type="primary">ankrd61</name>
</gene>
<dbReference type="GeneTree" id="ENSGT00840000130004"/>
<dbReference type="Ensembl" id="ENSMMDT00005049452.1">
    <property type="protein sequence ID" value="ENSMMDP00005048500.1"/>
    <property type="gene ID" value="ENSMMDG00005022055.1"/>
</dbReference>
<dbReference type="SMART" id="SM00248">
    <property type="entry name" value="ANK"/>
    <property type="match status" value="6"/>
</dbReference>
<dbReference type="Pfam" id="PF12796">
    <property type="entry name" value="Ank_2"/>
    <property type="match status" value="2"/>
</dbReference>
<dbReference type="SUPFAM" id="SSF48403">
    <property type="entry name" value="Ankyrin repeat"/>
    <property type="match status" value="1"/>
</dbReference>
<dbReference type="PANTHER" id="PTHR24171">
    <property type="entry name" value="ANKYRIN REPEAT DOMAIN-CONTAINING PROTEIN 39-RELATED"/>
    <property type="match status" value="1"/>
</dbReference>
<dbReference type="InterPro" id="IPR002110">
    <property type="entry name" value="Ankyrin_rpt"/>
</dbReference>
<dbReference type="AlphaFoldDB" id="A0A668A0X6"/>
<reference evidence="4" key="2">
    <citation type="submission" date="2025-08" db="UniProtKB">
        <authorList>
            <consortium name="Ensembl"/>
        </authorList>
    </citation>
    <scope>IDENTIFICATION</scope>
</reference>
<keyword evidence="1" id="KW-0677">Repeat</keyword>
<dbReference type="PRINTS" id="PR01415">
    <property type="entry name" value="ANKYRIN"/>
</dbReference>
<dbReference type="PROSITE" id="PS50297">
    <property type="entry name" value="ANK_REP_REGION"/>
    <property type="match status" value="3"/>
</dbReference>
<dbReference type="Proteomes" id="UP000472263">
    <property type="component" value="Chromosome 19"/>
</dbReference>
<reference evidence="4" key="1">
    <citation type="submission" date="2019-06" db="EMBL/GenBank/DDBJ databases">
        <authorList>
            <consortium name="Wellcome Sanger Institute Data Sharing"/>
        </authorList>
    </citation>
    <scope>NUCLEOTIDE SEQUENCE [LARGE SCALE GENOMIC DNA]</scope>
</reference>
<evidence type="ECO:0000313" key="5">
    <source>
        <dbReference type="Proteomes" id="UP000472263"/>
    </source>
</evidence>
<feature type="repeat" description="ANK" evidence="3">
    <location>
        <begin position="123"/>
        <end position="155"/>
    </location>
</feature>
<dbReference type="Pfam" id="PF00023">
    <property type="entry name" value="Ank"/>
    <property type="match status" value="1"/>
</dbReference>
<dbReference type="PANTHER" id="PTHR24171:SF9">
    <property type="entry name" value="ANKYRIN REPEAT DOMAIN-CONTAINING PROTEIN 39"/>
    <property type="match status" value="1"/>
</dbReference>
<feature type="repeat" description="ANK" evidence="3">
    <location>
        <begin position="157"/>
        <end position="199"/>
    </location>
</feature>
<organism evidence="4 5">
    <name type="scientific">Myripristis murdjan</name>
    <name type="common">pinecone soldierfish</name>
    <dbReference type="NCBI Taxonomy" id="586833"/>
    <lineage>
        <taxon>Eukaryota</taxon>
        <taxon>Metazoa</taxon>
        <taxon>Chordata</taxon>
        <taxon>Craniata</taxon>
        <taxon>Vertebrata</taxon>
        <taxon>Euteleostomi</taxon>
        <taxon>Actinopterygii</taxon>
        <taxon>Neopterygii</taxon>
        <taxon>Teleostei</taxon>
        <taxon>Neoteleostei</taxon>
        <taxon>Acanthomorphata</taxon>
        <taxon>Holocentriformes</taxon>
        <taxon>Holocentridae</taxon>
        <taxon>Myripristis</taxon>
    </lineage>
</organism>
<evidence type="ECO:0000256" key="3">
    <source>
        <dbReference type="PROSITE-ProRule" id="PRU00023"/>
    </source>
</evidence>
<keyword evidence="5" id="KW-1185">Reference proteome</keyword>
<reference evidence="4" key="3">
    <citation type="submission" date="2025-09" db="UniProtKB">
        <authorList>
            <consortium name="Ensembl"/>
        </authorList>
    </citation>
    <scope>IDENTIFICATION</scope>
</reference>
<sequence>AVHPLHLAASYRRVRSMKSLLTAGADPDMRDRQGRTTLHLIITSWPHVQSTKAHSKLRTSASSLQQRAEACLHVLCDHGANVNAEVDGEDHQTALHLCVRYAIPPAIQMLANYGAEINVMDRKGMTPLHMASGMLDTDTTACLIRHGANVNMVSLHSGNTPLHLAALAATTRNRKTLENDFSCLSELLEHGANPDAVNNAGMTPLHEACSSGNEALVDLLLSYGADINKRTKAGENCLFLILDHKSNMRHRSLLDKVLSLTSPLIVYNRKGLLPATLMLPQFIKLGLELLNLARQPRKLKDICKIQIYLKYSRGKTEELRQILPKKLEFYVFILYVLRIILQQHFWLYCT</sequence>
<dbReference type="Gene3D" id="1.25.40.20">
    <property type="entry name" value="Ankyrin repeat-containing domain"/>
    <property type="match status" value="3"/>
</dbReference>
<evidence type="ECO:0000313" key="4">
    <source>
        <dbReference type="Ensembl" id="ENSMMDP00005048500.1"/>
    </source>
</evidence>
<dbReference type="PROSITE" id="PS50088">
    <property type="entry name" value="ANK_REPEAT"/>
    <property type="match status" value="5"/>
</dbReference>
<proteinExistence type="predicted"/>
<name>A0A668A0X6_9TELE</name>